<comment type="caution">
    <text evidence="2">The sequence shown here is derived from an EMBL/GenBank/DDBJ whole genome shotgun (WGS) entry which is preliminary data.</text>
</comment>
<keyword evidence="3" id="KW-1185">Reference proteome</keyword>
<protein>
    <submittedName>
        <fullName evidence="2">Uncharacterized protein</fullName>
    </submittedName>
</protein>
<dbReference type="EMBL" id="WHVB01000005">
    <property type="protein sequence ID" value="KAF8482817.1"/>
    <property type="molecule type" value="Genomic_DNA"/>
</dbReference>
<gene>
    <name evidence="2" type="ORF">DFH94DRAFT_729856</name>
</gene>
<dbReference type="OrthoDB" id="3364141at2759"/>
<evidence type="ECO:0000256" key="1">
    <source>
        <dbReference type="SAM" id="MobiDB-lite"/>
    </source>
</evidence>
<dbReference type="Proteomes" id="UP000759537">
    <property type="component" value="Unassembled WGS sequence"/>
</dbReference>
<proteinExistence type="predicted"/>
<reference evidence="2" key="1">
    <citation type="submission" date="2019-10" db="EMBL/GenBank/DDBJ databases">
        <authorList>
            <consortium name="DOE Joint Genome Institute"/>
            <person name="Kuo A."/>
            <person name="Miyauchi S."/>
            <person name="Kiss E."/>
            <person name="Drula E."/>
            <person name="Kohler A."/>
            <person name="Sanchez-Garcia M."/>
            <person name="Andreopoulos B."/>
            <person name="Barry K.W."/>
            <person name="Bonito G."/>
            <person name="Buee M."/>
            <person name="Carver A."/>
            <person name="Chen C."/>
            <person name="Cichocki N."/>
            <person name="Clum A."/>
            <person name="Culley D."/>
            <person name="Crous P.W."/>
            <person name="Fauchery L."/>
            <person name="Girlanda M."/>
            <person name="Hayes R."/>
            <person name="Keri Z."/>
            <person name="LaButti K."/>
            <person name="Lipzen A."/>
            <person name="Lombard V."/>
            <person name="Magnuson J."/>
            <person name="Maillard F."/>
            <person name="Morin E."/>
            <person name="Murat C."/>
            <person name="Nolan M."/>
            <person name="Ohm R."/>
            <person name="Pangilinan J."/>
            <person name="Pereira M."/>
            <person name="Perotto S."/>
            <person name="Peter M."/>
            <person name="Riley R."/>
            <person name="Sitrit Y."/>
            <person name="Stielow B."/>
            <person name="Szollosi G."/>
            <person name="Zifcakova L."/>
            <person name="Stursova M."/>
            <person name="Spatafora J.W."/>
            <person name="Tedersoo L."/>
            <person name="Vaario L.-M."/>
            <person name="Yamada A."/>
            <person name="Yan M."/>
            <person name="Wang P."/>
            <person name="Xu J."/>
            <person name="Bruns T."/>
            <person name="Baldrian P."/>
            <person name="Vilgalys R."/>
            <person name="Henrissat B."/>
            <person name="Grigoriev I.V."/>
            <person name="Hibbett D."/>
            <person name="Nagy L.G."/>
            <person name="Martin F.M."/>
        </authorList>
    </citation>
    <scope>NUCLEOTIDE SEQUENCE</scope>
    <source>
        <strain evidence="2">Prilba</strain>
    </source>
</reference>
<dbReference type="AlphaFoldDB" id="A0A9P5MZU9"/>
<name>A0A9P5MZU9_9AGAM</name>
<feature type="region of interest" description="Disordered" evidence="1">
    <location>
        <begin position="32"/>
        <end position="84"/>
    </location>
</feature>
<evidence type="ECO:0000313" key="3">
    <source>
        <dbReference type="Proteomes" id="UP000759537"/>
    </source>
</evidence>
<sequence>MASCYWVQPAQLHPWYKPATLKRKLPAMLPRSESPFPVDEYNSDSRVKRQRCIALDQTRSKKRNPPSPPQSPINESSDLRLPKRQRCTTLERGIERLSLTAAGLPAPVSAVLAHVPDFSSQCPEMSFPTPCSYPIPSPSPPSCTSIPFTSAGACIPATAALNADPHAVPDVKMRSRSWYEPEKDRIVVTDLDVSSDDEADVVDDAPKLPRAVLKALLHGPECDTPPLTGLLVLPPQLSQLLDSSPLLDPARVSEVGLDEAMDVEQ</sequence>
<accession>A0A9P5MZU9</accession>
<evidence type="ECO:0000313" key="2">
    <source>
        <dbReference type="EMBL" id="KAF8482817.1"/>
    </source>
</evidence>
<organism evidence="2 3">
    <name type="scientific">Russula ochroleuca</name>
    <dbReference type="NCBI Taxonomy" id="152965"/>
    <lineage>
        <taxon>Eukaryota</taxon>
        <taxon>Fungi</taxon>
        <taxon>Dikarya</taxon>
        <taxon>Basidiomycota</taxon>
        <taxon>Agaricomycotina</taxon>
        <taxon>Agaricomycetes</taxon>
        <taxon>Russulales</taxon>
        <taxon>Russulaceae</taxon>
        <taxon>Russula</taxon>
    </lineage>
</organism>
<reference evidence="2" key="2">
    <citation type="journal article" date="2020" name="Nat. Commun.">
        <title>Large-scale genome sequencing of mycorrhizal fungi provides insights into the early evolution of symbiotic traits.</title>
        <authorList>
            <person name="Miyauchi S."/>
            <person name="Kiss E."/>
            <person name="Kuo A."/>
            <person name="Drula E."/>
            <person name="Kohler A."/>
            <person name="Sanchez-Garcia M."/>
            <person name="Morin E."/>
            <person name="Andreopoulos B."/>
            <person name="Barry K.W."/>
            <person name="Bonito G."/>
            <person name="Buee M."/>
            <person name="Carver A."/>
            <person name="Chen C."/>
            <person name="Cichocki N."/>
            <person name="Clum A."/>
            <person name="Culley D."/>
            <person name="Crous P.W."/>
            <person name="Fauchery L."/>
            <person name="Girlanda M."/>
            <person name="Hayes R.D."/>
            <person name="Keri Z."/>
            <person name="LaButti K."/>
            <person name="Lipzen A."/>
            <person name="Lombard V."/>
            <person name="Magnuson J."/>
            <person name="Maillard F."/>
            <person name="Murat C."/>
            <person name="Nolan M."/>
            <person name="Ohm R.A."/>
            <person name="Pangilinan J."/>
            <person name="Pereira M.F."/>
            <person name="Perotto S."/>
            <person name="Peter M."/>
            <person name="Pfister S."/>
            <person name="Riley R."/>
            <person name="Sitrit Y."/>
            <person name="Stielow J.B."/>
            <person name="Szollosi G."/>
            <person name="Zifcakova L."/>
            <person name="Stursova M."/>
            <person name="Spatafora J.W."/>
            <person name="Tedersoo L."/>
            <person name="Vaario L.M."/>
            <person name="Yamada A."/>
            <person name="Yan M."/>
            <person name="Wang P."/>
            <person name="Xu J."/>
            <person name="Bruns T."/>
            <person name="Baldrian P."/>
            <person name="Vilgalys R."/>
            <person name="Dunand C."/>
            <person name="Henrissat B."/>
            <person name="Grigoriev I.V."/>
            <person name="Hibbett D."/>
            <person name="Nagy L.G."/>
            <person name="Martin F.M."/>
        </authorList>
    </citation>
    <scope>NUCLEOTIDE SEQUENCE</scope>
    <source>
        <strain evidence="2">Prilba</strain>
    </source>
</reference>